<proteinExistence type="predicted"/>
<reference evidence="2 3" key="1">
    <citation type="submission" date="2023-08" db="EMBL/GenBank/DDBJ databases">
        <title>A Necator americanus chromosomal reference genome.</title>
        <authorList>
            <person name="Ilik V."/>
            <person name="Petrzelkova K.J."/>
            <person name="Pardy F."/>
            <person name="Fuh T."/>
            <person name="Niatou-Singa F.S."/>
            <person name="Gouil Q."/>
            <person name="Baker L."/>
            <person name="Ritchie M.E."/>
            <person name="Jex A.R."/>
            <person name="Gazzola D."/>
            <person name="Li H."/>
            <person name="Toshio Fujiwara R."/>
            <person name="Zhan B."/>
            <person name="Aroian R.V."/>
            <person name="Pafco B."/>
            <person name="Schwarz E.M."/>
        </authorList>
    </citation>
    <scope>NUCLEOTIDE SEQUENCE [LARGE SCALE GENOMIC DNA]</scope>
    <source>
        <strain evidence="2 3">Aroian</strain>
        <tissue evidence="2">Whole animal</tissue>
    </source>
</reference>
<gene>
    <name evidence="2" type="primary">Necator_chrX.g21492</name>
    <name evidence="2" type="ORF">RB195_021331</name>
</gene>
<protein>
    <recommendedName>
        <fullName evidence="4">Centromere protein J C-terminal domain-containing protein</fullName>
    </recommendedName>
</protein>
<accession>A0ABR1EAM4</accession>
<sequence length="150" mass="16940">MGFGGVLDDSTFLQRVGSFCHITVSASSLENPIPSENNTENASEETNSEYNESDCSWRQCSTDEETTPLVAEYYPNGNIKIVLHNCGTLKTVFFPDGRIKEEYDRNGTLKVKYNEDDEPKEEEGQNHTGQENRILYTIEELSEDSTNNNI</sequence>
<evidence type="ECO:0000313" key="3">
    <source>
        <dbReference type="Proteomes" id="UP001303046"/>
    </source>
</evidence>
<organism evidence="2 3">
    <name type="scientific">Necator americanus</name>
    <name type="common">Human hookworm</name>
    <dbReference type="NCBI Taxonomy" id="51031"/>
    <lineage>
        <taxon>Eukaryota</taxon>
        <taxon>Metazoa</taxon>
        <taxon>Ecdysozoa</taxon>
        <taxon>Nematoda</taxon>
        <taxon>Chromadorea</taxon>
        <taxon>Rhabditida</taxon>
        <taxon>Rhabditina</taxon>
        <taxon>Rhabditomorpha</taxon>
        <taxon>Strongyloidea</taxon>
        <taxon>Ancylostomatidae</taxon>
        <taxon>Bunostominae</taxon>
        <taxon>Necator</taxon>
    </lineage>
</organism>
<dbReference type="Proteomes" id="UP001303046">
    <property type="component" value="Unassembled WGS sequence"/>
</dbReference>
<evidence type="ECO:0000256" key="1">
    <source>
        <dbReference type="SAM" id="MobiDB-lite"/>
    </source>
</evidence>
<feature type="region of interest" description="Disordered" evidence="1">
    <location>
        <begin position="29"/>
        <end position="59"/>
    </location>
</feature>
<comment type="caution">
    <text evidence="2">The sequence shown here is derived from an EMBL/GenBank/DDBJ whole genome shotgun (WGS) entry which is preliminary data.</text>
</comment>
<keyword evidence="3" id="KW-1185">Reference proteome</keyword>
<dbReference type="EMBL" id="JAVFWL010000006">
    <property type="protein sequence ID" value="KAK6759696.1"/>
    <property type="molecule type" value="Genomic_DNA"/>
</dbReference>
<evidence type="ECO:0000313" key="2">
    <source>
        <dbReference type="EMBL" id="KAK6759696.1"/>
    </source>
</evidence>
<evidence type="ECO:0008006" key="4">
    <source>
        <dbReference type="Google" id="ProtNLM"/>
    </source>
</evidence>
<name>A0ABR1EAM4_NECAM</name>